<dbReference type="InterPro" id="IPR012921">
    <property type="entry name" value="SPOC_C"/>
</dbReference>
<feature type="compositionally biased region" description="Basic and acidic residues" evidence="1">
    <location>
        <begin position="498"/>
        <end position="509"/>
    </location>
</feature>
<accession>A0AAD7LHN8</accession>
<dbReference type="EMBL" id="JARAOO010000008">
    <property type="protein sequence ID" value="KAJ7958248.1"/>
    <property type="molecule type" value="Genomic_DNA"/>
</dbReference>
<dbReference type="GO" id="GO:0003676">
    <property type="term" value="F:nucleic acid binding"/>
    <property type="evidence" value="ECO:0007669"/>
    <property type="project" value="InterPro"/>
</dbReference>
<keyword evidence="4" id="KW-1185">Reference proteome</keyword>
<feature type="compositionally biased region" description="Polar residues" evidence="1">
    <location>
        <begin position="549"/>
        <end position="564"/>
    </location>
</feature>
<dbReference type="KEGG" id="qsa:O6P43_019004"/>
<feature type="region of interest" description="Disordered" evidence="1">
    <location>
        <begin position="356"/>
        <end position="378"/>
    </location>
</feature>
<dbReference type="GO" id="GO:0043130">
    <property type="term" value="F:ubiquitin binding"/>
    <property type="evidence" value="ECO:0007669"/>
    <property type="project" value="TreeGrafter"/>
</dbReference>
<feature type="compositionally biased region" description="Low complexity" evidence="1">
    <location>
        <begin position="29"/>
        <end position="41"/>
    </location>
</feature>
<dbReference type="PANTHER" id="PTHR21494">
    <property type="entry name" value="ACTIVATING SIGNAL COINTEGRATOR 1 COMPLEX SUBUNIT 2 ASC-1 COMPLEX SUBUNIT P100"/>
    <property type="match status" value="1"/>
</dbReference>
<feature type="region of interest" description="Disordered" evidence="1">
    <location>
        <begin position="469"/>
        <end position="592"/>
    </location>
</feature>
<organism evidence="3 4">
    <name type="scientific">Quillaja saponaria</name>
    <name type="common">Soap bark tree</name>
    <dbReference type="NCBI Taxonomy" id="32244"/>
    <lineage>
        <taxon>Eukaryota</taxon>
        <taxon>Viridiplantae</taxon>
        <taxon>Streptophyta</taxon>
        <taxon>Embryophyta</taxon>
        <taxon>Tracheophyta</taxon>
        <taxon>Spermatophyta</taxon>
        <taxon>Magnoliopsida</taxon>
        <taxon>eudicotyledons</taxon>
        <taxon>Gunneridae</taxon>
        <taxon>Pentapetalae</taxon>
        <taxon>rosids</taxon>
        <taxon>fabids</taxon>
        <taxon>Fabales</taxon>
        <taxon>Quillajaceae</taxon>
        <taxon>Quillaja</taxon>
    </lineage>
</organism>
<dbReference type="InterPro" id="IPR012677">
    <property type="entry name" value="Nucleotide-bd_a/b_plait_sf"/>
</dbReference>
<evidence type="ECO:0000259" key="2">
    <source>
        <dbReference type="Pfam" id="PF07744"/>
    </source>
</evidence>
<dbReference type="Pfam" id="PF07744">
    <property type="entry name" value="SPOC"/>
    <property type="match status" value="1"/>
</dbReference>
<evidence type="ECO:0000256" key="1">
    <source>
        <dbReference type="SAM" id="MobiDB-lite"/>
    </source>
</evidence>
<proteinExistence type="predicted"/>
<evidence type="ECO:0000313" key="3">
    <source>
        <dbReference type="EMBL" id="KAJ7958248.1"/>
    </source>
</evidence>
<feature type="compositionally biased region" description="Polar residues" evidence="1">
    <location>
        <begin position="72"/>
        <end position="93"/>
    </location>
</feature>
<dbReference type="CDD" id="cd21546">
    <property type="entry name" value="SPOC_FPA-like"/>
    <property type="match status" value="1"/>
</dbReference>
<dbReference type="SUPFAM" id="SSF54928">
    <property type="entry name" value="RNA-binding domain, RBD"/>
    <property type="match status" value="1"/>
</dbReference>
<dbReference type="Gene3D" id="3.30.70.330">
    <property type="match status" value="1"/>
</dbReference>
<feature type="compositionally biased region" description="Pro residues" evidence="1">
    <location>
        <begin position="1182"/>
        <end position="1230"/>
    </location>
</feature>
<dbReference type="InterPro" id="IPR035979">
    <property type="entry name" value="RBD_domain_sf"/>
</dbReference>
<comment type="caution">
    <text evidence="3">The sequence shown here is derived from an EMBL/GenBank/DDBJ whole genome shotgun (WGS) entry which is preliminary data.</text>
</comment>
<gene>
    <name evidence="3" type="ORF">O6P43_019004</name>
</gene>
<dbReference type="CDD" id="cd00590">
    <property type="entry name" value="RRM_SF"/>
    <property type="match status" value="1"/>
</dbReference>
<feature type="compositionally biased region" description="Basic and acidic residues" evidence="1">
    <location>
        <begin position="469"/>
        <end position="490"/>
    </location>
</feature>
<dbReference type="PANTHER" id="PTHR21494:SF2">
    <property type="entry name" value="NUCLEIC ACID BINDING PROTEIN"/>
    <property type="match status" value="1"/>
</dbReference>
<evidence type="ECO:0000313" key="4">
    <source>
        <dbReference type="Proteomes" id="UP001163823"/>
    </source>
</evidence>
<reference evidence="3" key="1">
    <citation type="journal article" date="2023" name="Science">
        <title>Elucidation of the pathway for biosynthesis of saponin adjuvants from the soapbark tree.</title>
        <authorList>
            <person name="Reed J."/>
            <person name="Orme A."/>
            <person name="El-Demerdash A."/>
            <person name="Owen C."/>
            <person name="Martin L.B.B."/>
            <person name="Misra R.C."/>
            <person name="Kikuchi S."/>
            <person name="Rejzek M."/>
            <person name="Martin A.C."/>
            <person name="Harkess A."/>
            <person name="Leebens-Mack J."/>
            <person name="Louveau T."/>
            <person name="Stephenson M.J."/>
            <person name="Osbourn A."/>
        </authorList>
    </citation>
    <scope>NUCLEOTIDE SEQUENCE</scope>
    <source>
        <strain evidence="3">S10</strain>
    </source>
</reference>
<protein>
    <submittedName>
        <fullName evidence="3">Nucleic acid binding</fullName>
    </submittedName>
</protein>
<feature type="region of interest" description="Disordered" evidence="1">
    <location>
        <begin position="1182"/>
        <end position="1233"/>
    </location>
</feature>
<name>A0AAD7LHN8_QUISA</name>
<feature type="region of interest" description="Disordered" evidence="1">
    <location>
        <begin position="1"/>
        <end position="102"/>
    </location>
</feature>
<feature type="compositionally biased region" description="Pro residues" evidence="1">
    <location>
        <begin position="60"/>
        <end position="70"/>
    </location>
</feature>
<dbReference type="InterPro" id="IPR052586">
    <property type="entry name" value="ASCC2"/>
</dbReference>
<sequence length="1392" mass="152734">MRRRSIPINPLALSPKGQNKTSENDGARSLSPFFPSLTSSLVMTTAEQPLKKRKLYEPLPESPPPPPPPLSVTTASQLSPAETLTQNQSTVLPPQTPPLSPDEILVKRRNKDEIRSVYECYKRIKFCVSRKDVALMPDLEQTYLSLITASRGCTSVQRIVADLIPRYASHCPTALEAAAKVAINMHNWSLSLINRGEDFDKVAFETAKSCIFGLADICCTASSVAPTSSVLRGICSAVFQNVLTFFVATFEGKDIFQIVDKDFLKMQDSVEVFSELKQKVIDEDESSLVKLSKFRVISLLWIFFSCPKYLLAACLELKSSPATEGVSKEGQYFLGQVTSRIDNNMFCLVDPAYEGPKSHRGSFGSKIAGNEGGSEELETDEKHVSMNASPVRKSCLLALVLCRDPSLFRWMLSKYKKLCNISSDGFAEIKSDLQGTFGLLREQMNIDDCQADSDGDNSDSSMYVDRHYLVPRTSKEHESTTESSGKDSNFRHKNGSYEADRVSGQRLETRGSIVSQGSVPLPKAASDSDSAVSRPIGYLTGDHGDMSRSRSSTPRDLSSQQMFSPGTRPPLDIRSNSFKGRNDTMNVEKNPVSNMDFNLPTLRSSSGGVCDALTSPNHHLASPFSSTTQTVWYSDGDPAAMDIFSASKQLWVGFPGPDMSEAHVRFQFERLGPIEQFFFYPFKGFALVEYRIIIDAIKARDYLQGNFPWRIKFMDVGLGTRGAINGVAVGCSSHIYVGNVSSQWAKEEILYESRKIVHRGPLMVTDLSFERAVLIEFETPEEAASVMAHLRQLRRERSNYQPTLGTGPAKVALSHVDAGRYVAAPSSHFDRNNPTNMSSSIVGSPLAQTLPGSPADSSRMRMSHLSSLLASLRTKYNINQNATYFEKFVTGNSHTASLKEEVTMPSSTLWVNLPSNISPFLADNELMAICNLAIGNAGSTLRLTRVDLQNGCGWFVECSSTDAAVTALKNLRGCPGVFFQIEYSQPGKNSTASFPLRPENNSMELLSPGVKSENHGTAVQGAHLFQSRWTFSGCKEIPDVGSKKIDSYDSNIVMDPTRGGGNVVSGSTQQMWLYKKPEIESHSVPGTVPCISIATQGPSIPPPQQIQPPAFMQPVYVASNSAWDARGINQHFPSGTFSPGVPPNNFHGNPVATPFIPASVTPLAQIQGTLMQHYDQYISPPVAPPPLSSLPPQPEVPPPLPPSPPPLPQTLPPLVPPPPSSPPPPPPLPVPISSKMESSRNCLQYQWQGTLCKSGVTYCTIYADKVDSSICKYANAMSEPAEWPSKLDMTKRTDFRHVKSTFTGTPQHRREVCRLIPSSPGDYKGFQGFISYLKQRECAGVIKIPAAKSLRARLLFILPHSNETCSMLSIAPDPSDCLIALVLPKETNFEWV</sequence>
<dbReference type="Proteomes" id="UP001163823">
    <property type="component" value="Chromosome 8"/>
</dbReference>
<feature type="compositionally biased region" description="Polar residues" evidence="1">
    <location>
        <begin position="574"/>
        <end position="592"/>
    </location>
</feature>
<feature type="domain" description="Spen paralogue and orthologue SPOC C-terminal" evidence="2">
    <location>
        <begin position="1239"/>
        <end position="1384"/>
    </location>
</feature>